<gene>
    <name evidence="1" type="ORF">KSP39_PZI006581</name>
</gene>
<accession>A0AAP0BQA1</accession>
<dbReference type="Proteomes" id="UP001418222">
    <property type="component" value="Unassembled WGS sequence"/>
</dbReference>
<protein>
    <submittedName>
        <fullName evidence="1">Uncharacterized protein</fullName>
    </submittedName>
</protein>
<comment type="caution">
    <text evidence="1">The sequence shown here is derived from an EMBL/GenBank/DDBJ whole genome shotgun (WGS) entry which is preliminary data.</text>
</comment>
<dbReference type="AlphaFoldDB" id="A0AAP0BQA1"/>
<reference evidence="1 2" key="1">
    <citation type="journal article" date="2022" name="Nat. Plants">
        <title>Genomes of leafy and leafless Platanthera orchids illuminate the evolution of mycoheterotrophy.</title>
        <authorList>
            <person name="Li M.H."/>
            <person name="Liu K.W."/>
            <person name="Li Z."/>
            <person name="Lu H.C."/>
            <person name="Ye Q.L."/>
            <person name="Zhang D."/>
            <person name="Wang J.Y."/>
            <person name="Li Y.F."/>
            <person name="Zhong Z.M."/>
            <person name="Liu X."/>
            <person name="Yu X."/>
            <person name="Liu D.K."/>
            <person name="Tu X.D."/>
            <person name="Liu B."/>
            <person name="Hao Y."/>
            <person name="Liao X.Y."/>
            <person name="Jiang Y.T."/>
            <person name="Sun W.H."/>
            <person name="Chen J."/>
            <person name="Chen Y.Q."/>
            <person name="Ai Y."/>
            <person name="Zhai J.W."/>
            <person name="Wu S.S."/>
            <person name="Zhou Z."/>
            <person name="Hsiao Y.Y."/>
            <person name="Wu W.L."/>
            <person name="Chen Y.Y."/>
            <person name="Lin Y.F."/>
            <person name="Hsu J.L."/>
            <person name="Li C.Y."/>
            <person name="Wang Z.W."/>
            <person name="Zhao X."/>
            <person name="Zhong W.Y."/>
            <person name="Ma X.K."/>
            <person name="Ma L."/>
            <person name="Huang J."/>
            <person name="Chen G.Z."/>
            <person name="Huang M.Z."/>
            <person name="Huang L."/>
            <person name="Peng D.H."/>
            <person name="Luo Y.B."/>
            <person name="Zou S.Q."/>
            <person name="Chen S.P."/>
            <person name="Lan S."/>
            <person name="Tsai W.C."/>
            <person name="Van de Peer Y."/>
            <person name="Liu Z.J."/>
        </authorList>
    </citation>
    <scope>NUCLEOTIDE SEQUENCE [LARGE SCALE GENOMIC DNA]</scope>
    <source>
        <strain evidence="1">Lor287</strain>
    </source>
</reference>
<evidence type="ECO:0000313" key="1">
    <source>
        <dbReference type="EMBL" id="KAK8947019.1"/>
    </source>
</evidence>
<proteinExistence type="predicted"/>
<sequence length="270" mass="29004">MRENSPPFSVTEIENLVKSAENEVSPDEQLSVESIIASPIVDFAGEAEICPEAASCSGGNGGDLDNQAYEQSCLASVFSDYFPPVDASIFSPLIEAQPAHCSSQSAERLVEYSSTPMTVDAVQYSPAASMAQLLELPPNSVFNAAAAAVQYSTPPLLPMALPPPPLPHCHPQQSLMQSYVGDERFLNVEAGVSGLYPSGGAGGIMPMELMAGMQYQNMAAALFDLQNVTLPQHFCGSNDHAQLHDEVHMRIWEQQNNSVAYGYTSRETTE</sequence>
<name>A0AAP0BQA1_9ASPA</name>
<organism evidence="1 2">
    <name type="scientific">Platanthera zijinensis</name>
    <dbReference type="NCBI Taxonomy" id="2320716"/>
    <lineage>
        <taxon>Eukaryota</taxon>
        <taxon>Viridiplantae</taxon>
        <taxon>Streptophyta</taxon>
        <taxon>Embryophyta</taxon>
        <taxon>Tracheophyta</taxon>
        <taxon>Spermatophyta</taxon>
        <taxon>Magnoliopsida</taxon>
        <taxon>Liliopsida</taxon>
        <taxon>Asparagales</taxon>
        <taxon>Orchidaceae</taxon>
        <taxon>Orchidoideae</taxon>
        <taxon>Orchideae</taxon>
        <taxon>Orchidinae</taxon>
        <taxon>Platanthera</taxon>
    </lineage>
</organism>
<evidence type="ECO:0000313" key="2">
    <source>
        <dbReference type="Proteomes" id="UP001418222"/>
    </source>
</evidence>
<keyword evidence="2" id="KW-1185">Reference proteome</keyword>
<dbReference type="EMBL" id="JBBWWQ010000005">
    <property type="protein sequence ID" value="KAK8947019.1"/>
    <property type="molecule type" value="Genomic_DNA"/>
</dbReference>